<reference evidence="1" key="1">
    <citation type="journal article" date="2011" name="J. Bacteriol.">
        <title>Genome Sequence of an Erwinia amylovora Strain with Pathogenicity Restricted to Rubus Plants.</title>
        <authorList>
            <person name="Powney R."/>
            <person name="Smits T.H."/>
            <person name="Sawbridge T."/>
            <person name="Frey B."/>
            <person name="Blom J."/>
            <person name="Frey J.E."/>
            <person name="Plummer K.M."/>
            <person name="Beer S.V."/>
            <person name="Luck J."/>
            <person name="Duffy B."/>
            <person name="Rodoni B."/>
        </authorList>
    </citation>
    <scope>NUCLEOTIDE SEQUENCE</scope>
    <source>
        <strain evidence="1">ATCC BAA-2158</strain>
    </source>
</reference>
<protein>
    <submittedName>
        <fullName evidence="1">Uncharacterized protein</fullName>
    </submittedName>
</protein>
<sequence>MFCHGVPLQDQECGDLILIAAKSSIYSTKPLE</sequence>
<name>E5B2B7_ERWAM</name>
<evidence type="ECO:0000313" key="1">
    <source>
        <dbReference type="EMBL" id="CBX79619.1"/>
    </source>
</evidence>
<organism evidence="1">
    <name type="scientific">Erwinia amylovora ATCC BAA-2158</name>
    <dbReference type="NCBI Taxonomy" id="889211"/>
    <lineage>
        <taxon>Bacteria</taxon>
        <taxon>Pseudomonadati</taxon>
        <taxon>Pseudomonadota</taxon>
        <taxon>Gammaproteobacteria</taxon>
        <taxon>Enterobacterales</taxon>
        <taxon>Erwiniaceae</taxon>
        <taxon>Erwinia</taxon>
    </lineage>
</organism>
<dbReference type="EMBL" id="FR719187">
    <property type="protein sequence ID" value="CBX79619.1"/>
    <property type="molecule type" value="Genomic_DNA"/>
</dbReference>
<proteinExistence type="predicted"/>
<dbReference type="AlphaFoldDB" id="E5B2B7"/>
<gene>
    <name evidence="1" type="ORF">EAIL5_0799</name>
</gene>
<accession>E5B2B7</accession>